<organism evidence="3 4">
    <name type="scientific">Geobacter hydrogenophilus</name>
    <dbReference type="NCBI Taxonomy" id="40983"/>
    <lineage>
        <taxon>Bacteria</taxon>
        <taxon>Pseudomonadati</taxon>
        <taxon>Thermodesulfobacteriota</taxon>
        <taxon>Desulfuromonadia</taxon>
        <taxon>Geobacterales</taxon>
        <taxon>Geobacteraceae</taxon>
        <taxon>Geobacter</taxon>
    </lineage>
</organism>
<dbReference type="PANTHER" id="PTHR30441">
    <property type="entry name" value="DUF748 DOMAIN-CONTAINING PROTEIN"/>
    <property type="match status" value="1"/>
</dbReference>
<protein>
    <recommendedName>
        <fullName evidence="5">AsmA family protein</fullName>
    </recommendedName>
</protein>
<keyword evidence="2" id="KW-1133">Transmembrane helix</keyword>
<evidence type="ECO:0000313" key="4">
    <source>
        <dbReference type="Proteomes" id="UP001144352"/>
    </source>
</evidence>
<gene>
    <name evidence="3" type="ORF">GHYDROH2_18960</name>
</gene>
<name>A0A9W6G0V9_9BACT</name>
<sequence>MTPALEPPPMPQPVRRRTLACILAGVALFILFVPVAFKLYLTSPQAASHLSRLLTDSLRSPVTVAALETRGGTVVIRGLSVANPPGFSAAPLAVVDTLAITPRWFGLLWGDRRFRRIEIRGARVVAEKNRGGVWNVAELQRRLPKKKAPAGETRIDELILSSWSVTVEGRSVAGIAFRIRDLATRGATDSRLDLAFADGAGNRYRIEGSARPGPTSAFDLVLTAPSLTLAPLADVIKRPELSLEQGTGALRLRVALEGGVLRADGTMDFVKIAVRGRKGTLPLAGRVGLQGDYDLRRDEAHVASLAITLADLATARVAAIVSGVRKERAFSADVSLDEMDLKRLSPMVAAMTGRPLSLAGEVGSRNLRIAGDGARGMTAIEGGVVVRDAAVSLGGRLLVKGVEGIASLATAPGGILAKGTFSTPRNTEDALVEKIELPFALLLTPRFKPLDVQVPSLAARIMGVPLTGHLSFRPAAQRPLLASLRVPSTSLVLLSPHLSRYGLHPTSGTTSLTLDLQGKGAADFDGEAAIRVDSLAADVQGKRAILGTGEVHSRFKRSGEHLSATGTARFDGAEFNGNGGRISTTFSFADRALTLEDVRGSLAATSISAGRATLTLPAVKAGAAPEPRPLFLQLTGGAVRRGDVEATGLSASLRGSLHADPKGRWFEGEGAVSAERLALRGAPVGAPSLRITLSRSAGEVELAGKLLEGALSGRASFDPRSPATGASFSLGLKDGKLALARTLLPGKQPVALADGLVSGIVAGSFARAGGLSARVEFSADGVALAGEGGKRLLSGGGARLTGRVEGERVVLQESSATFGEGATLRLRGEMERVLSPQRAGRLAFSLPTTPVDRLIDPVVNALPRFIQEATVAGNAAAEGTAVLKGKEGSVDGTLTLTGVSLDVPSQKLLVSDVRGTVPFSLESSPGTYRRARDDVKFTKENFTRLLERFRQTPTADQTLTIGKLRFGPLELGETTAFLRSANGVVELTSLRSGLSGGEVLGRGFVAMKGGLAYGCDILVYDLSLRRFCDAIPKIKGYVSGRLDGIVSLQGAGKELAGLDGVTDLWARNTKGETMLLSKEFLQRLAGKKLKGFFFRDDRPFDRGEVSAYLEDGYLTFTILDISHTNLLGMRDLSVTVAPVQNRIAIDHLFSALKEAATRGKAVSRGDEAPAAEPPVQTDFQWRD</sequence>
<reference evidence="3" key="1">
    <citation type="submission" date="2022-12" db="EMBL/GenBank/DDBJ databases">
        <title>Reference genome sequencing for broad-spectrum identification of bacterial and archaeal isolates by mass spectrometry.</title>
        <authorList>
            <person name="Sekiguchi Y."/>
            <person name="Tourlousse D.M."/>
        </authorList>
    </citation>
    <scope>NUCLEOTIDE SEQUENCE</scope>
    <source>
        <strain evidence="3">H2</strain>
    </source>
</reference>
<feature type="region of interest" description="Disordered" evidence="1">
    <location>
        <begin position="1160"/>
        <end position="1183"/>
    </location>
</feature>
<evidence type="ECO:0000256" key="1">
    <source>
        <dbReference type="SAM" id="MobiDB-lite"/>
    </source>
</evidence>
<evidence type="ECO:0008006" key="5">
    <source>
        <dbReference type="Google" id="ProtNLM"/>
    </source>
</evidence>
<dbReference type="EMBL" id="BSDS01000001">
    <property type="protein sequence ID" value="GLI38395.1"/>
    <property type="molecule type" value="Genomic_DNA"/>
</dbReference>
<dbReference type="PANTHER" id="PTHR30441:SF4">
    <property type="entry name" value="PROTEIN ASMA"/>
    <property type="match status" value="1"/>
</dbReference>
<dbReference type="AlphaFoldDB" id="A0A9W6G0V9"/>
<dbReference type="GO" id="GO:0090313">
    <property type="term" value="P:regulation of protein targeting to membrane"/>
    <property type="evidence" value="ECO:0007669"/>
    <property type="project" value="TreeGrafter"/>
</dbReference>
<keyword evidence="4" id="KW-1185">Reference proteome</keyword>
<proteinExistence type="predicted"/>
<dbReference type="Proteomes" id="UP001144352">
    <property type="component" value="Unassembled WGS sequence"/>
</dbReference>
<accession>A0A9W6G0V9</accession>
<dbReference type="GO" id="GO:0005886">
    <property type="term" value="C:plasma membrane"/>
    <property type="evidence" value="ECO:0007669"/>
    <property type="project" value="TreeGrafter"/>
</dbReference>
<dbReference type="InterPro" id="IPR052894">
    <property type="entry name" value="AsmA-related"/>
</dbReference>
<dbReference type="RefSeq" id="WP_214186499.1">
    <property type="nucleotide sequence ID" value="NZ_BSDS01000001.1"/>
</dbReference>
<evidence type="ECO:0000313" key="3">
    <source>
        <dbReference type="EMBL" id="GLI38395.1"/>
    </source>
</evidence>
<comment type="caution">
    <text evidence="3">The sequence shown here is derived from an EMBL/GenBank/DDBJ whole genome shotgun (WGS) entry which is preliminary data.</text>
</comment>
<feature type="transmembrane region" description="Helical" evidence="2">
    <location>
        <begin position="20"/>
        <end position="41"/>
    </location>
</feature>
<evidence type="ECO:0000256" key="2">
    <source>
        <dbReference type="SAM" id="Phobius"/>
    </source>
</evidence>
<keyword evidence="2" id="KW-0472">Membrane</keyword>
<keyword evidence="2" id="KW-0812">Transmembrane</keyword>